<comment type="caution">
    <text evidence="2">The sequence shown here is derived from an EMBL/GenBank/DDBJ whole genome shotgun (WGS) entry which is preliminary data.</text>
</comment>
<gene>
    <name evidence="2" type="ORF">Pro02_46870</name>
</gene>
<feature type="domain" description="DUF7779" evidence="1">
    <location>
        <begin position="267"/>
        <end position="361"/>
    </location>
</feature>
<evidence type="ECO:0000259" key="1">
    <source>
        <dbReference type="Pfam" id="PF25000"/>
    </source>
</evidence>
<keyword evidence="3" id="KW-1185">Reference proteome</keyword>
<dbReference type="PANTHER" id="PTHR46082:SF6">
    <property type="entry name" value="AAA+ ATPASE DOMAIN-CONTAINING PROTEIN-RELATED"/>
    <property type="match status" value="1"/>
</dbReference>
<dbReference type="SUPFAM" id="SSF52540">
    <property type="entry name" value="P-loop containing nucleoside triphosphate hydrolases"/>
    <property type="match status" value="1"/>
</dbReference>
<dbReference type="InterPro" id="IPR011990">
    <property type="entry name" value="TPR-like_helical_dom_sf"/>
</dbReference>
<dbReference type="Pfam" id="PF13374">
    <property type="entry name" value="TPR_10"/>
    <property type="match status" value="2"/>
</dbReference>
<dbReference type="RefSeq" id="WP_229803454.1">
    <property type="nucleotide sequence ID" value="NZ_BMQP01000025.1"/>
</dbReference>
<dbReference type="Gene3D" id="1.25.40.10">
    <property type="entry name" value="Tetratricopeptide repeat domain"/>
    <property type="match status" value="3"/>
</dbReference>
<sequence>MAELSRTAHAVPDRQPDVWERVPARNRNFTGREDLLVKLRQGISTVTAVVPQPQALQGLGGVGKTQLAVEYAHRYRSHYDLVWWIPSDQRVLVPPALAMMAPVLGLPPASATGVEEAAEAVRRALQSGEPYHRWLLIFDNAEEPGDIEAFIPRGPGHVLITSRNPQWENHFETLQVDVFSREESVDFLRKRLNRELPERDASLLADKLGDLPLALEQAGALQYETGMSVDEYIEQLEQETRRLLNVNRASAYPMSMTAAWRVSVTQLEDRLPEAIKVLRCCAFFGPEPIPRDVFRKGSRILPQDENTTDLPLSAILSDPITLSKALGELRRFALARIDPQSRTIQVHRLVQALLRDDLTEADKQRTRHEVHLLLAGAVPPRPELTGRWEEFEELVAHIVPSGLAECSASQVREFALNCVRYLYERGNYQPALDFVDGFIEMWSTADGPLHKDVLVAQTHRCNILRALGRYTEDYETGRDTLGKMRESLGWEHPDTLWAANGHGGALRARGDFRAARELDESTMAAYQKTRGPAHPDTLRAMHNLSHDYALTSNYTRARELHQKTFREQSAANEGVGRNALLLSWTGLARALRLSGYYAEACDFGQEAFEYGMQQLSLDHLATLLAAKDLSIAHRRAGDLAEALDLARGTHARFQRIFGDGHPDTMAAAVNLSNTLRTVGETDQAFEIAQEVVPRYPLVFGERHPFTHACRSNLAILHRLRGNADKARALDEAALAGLDETIGRNHHYSLACAVNLANDLAVLEEPARARKLGEETLDQLRKVLGEEHHLTLACAANLALDLRAVGADKEADLLRADTLSRFEQPGVSATDPPDFVAIYEGRRVNADFDPPPI</sequence>
<dbReference type="InterPro" id="IPR056681">
    <property type="entry name" value="DUF7779"/>
</dbReference>
<dbReference type="SUPFAM" id="SSF48452">
    <property type="entry name" value="TPR-like"/>
    <property type="match status" value="4"/>
</dbReference>
<dbReference type="Pfam" id="PF13424">
    <property type="entry name" value="TPR_12"/>
    <property type="match status" value="2"/>
</dbReference>
<name>A0A8J3S3R8_PLARO</name>
<evidence type="ECO:0000313" key="2">
    <source>
        <dbReference type="EMBL" id="GIH86279.1"/>
    </source>
</evidence>
<dbReference type="Proteomes" id="UP000655044">
    <property type="component" value="Unassembled WGS sequence"/>
</dbReference>
<proteinExistence type="predicted"/>
<dbReference type="PANTHER" id="PTHR46082">
    <property type="entry name" value="ATP/GTP-BINDING PROTEIN-RELATED"/>
    <property type="match status" value="1"/>
</dbReference>
<dbReference type="Pfam" id="PF25000">
    <property type="entry name" value="DUF7779"/>
    <property type="match status" value="1"/>
</dbReference>
<evidence type="ECO:0000313" key="3">
    <source>
        <dbReference type="Proteomes" id="UP000655044"/>
    </source>
</evidence>
<dbReference type="AlphaFoldDB" id="A0A8J3S3R8"/>
<dbReference type="NCBIfam" id="NF040586">
    <property type="entry name" value="FxSxx_TPR"/>
    <property type="match status" value="1"/>
</dbReference>
<dbReference type="Gene3D" id="3.40.50.300">
    <property type="entry name" value="P-loop containing nucleotide triphosphate hydrolases"/>
    <property type="match status" value="1"/>
</dbReference>
<accession>A0A8J3S3R8</accession>
<organism evidence="2 3">
    <name type="scientific">Planobispora rosea</name>
    <dbReference type="NCBI Taxonomy" id="35762"/>
    <lineage>
        <taxon>Bacteria</taxon>
        <taxon>Bacillati</taxon>
        <taxon>Actinomycetota</taxon>
        <taxon>Actinomycetes</taxon>
        <taxon>Streptosporangiales</taxon>
        <taxon>Streptosporangiaceae</taxon>
        <taxon>Planobispora</taxon>
    </lineage>
</organism>
<dbReference type="EMBL" id="BOOI01000045">
    <property type="protein sequence ID" value="GIH86279.1"/>
    <property type="molecule type" value="Genomic_DNA"/>
</dbReference>
<reference evidence="2" key="1">
    <citation type="submission" date="2021-01" db="EMBL/GenBank/DDBJ databases">
        <title>Whole genome shotgun sequence of Planobispora rosea NBRC 15558.</title>
        <authorList>
            <person name="Komaki H."/>
            <person name="Tamura T."/>
        </authorList>
    </citation>
    <scope>NUCLEOTIDE SEQUENCE</scope>
    <source>
        <strain evidence="2">NBRC 15558</strain>
    </source>
</reference>
<dbReference type="GO" id="GO:0043531">
    <property type="term" value="F:ADP binding"/>
    <property type="evidence" value="ECO:0007669"/>
    <property type="project" value="InterPro"/>
</dbReference>
<dbReference type="InterPro" id="IPR053137">
    <property type="entry name" value="NLR-like"/>
</dbReference>
<protein>
    <recommendedName>
        <fullName evidence="1">DUF7779 domain-containing protein</fullName>
    </recommendedName>
</protein>
<dbReference type="InterPro" id="IPR027417">
    <property type="entry name" value="P-loop_NTPase"/>
</dbReference>